<reference evidence="2" key="1">
    <citation type="submission" date="2020-08" db="EMBL/GenBank/DDBJ databases">
        <title>Multicomponent nature underlies the extraordinary mechanical properties of spider dragline silk.</title>
        <authorList>
            <person name="Kono N."/>
            <person name="Nakamura H."/>
            <person name="Mori M."/>
            <person name="Yoshida Y."/>
            <person name="Ohtoshi R."/>
            <person name="Malay A.D."/>
            <person name="Moran D.A.P."/>
            <person name="Tomita M."/>
            <person name="Numata K."/>
            <person name="Arakawa K."/>
        </authorList>
    </citation>
    <scope>NUCLEOTIDE SEQUENCE</scope>
</reference>
<proteinExistence type="predicted"/>
<evidence type="ECO:0000313" key="3">
    <source>
        <dbReference type="Proteomes" id="UP000887159"/>
    </source>
</evidence>
<feature type="transmembrane region" description="Helical" evidence="1">
    <location>
        <begin position="103"/>
        <end position="124"/>
    </location>
</feature>
<organism evidence="2 3">
    <name type="scientific">Trichonephila clavipes</name>
    <name type="common">Golden silk orbweaver</name>
    <name type="synonym">Nephila clavipes</name>
    <dbReference type="NCBI Taxonomy" id="2585209"/>
    <lineage>
        <taxon>Eukaryota</taxon>
        <taxon>Metazoa</taxon>
        <taxon>Ecdysozoa</taxon>
        <taxon>Arthropoda</taxon>
        <taxon>Chelicerata</taxon>
        <taxon>Arachnida</taxon>
        <taxon>Araneae</taxon>
        <taxon>Araneomorphae</taxon>
        <taxon>Entelegynae</taxon>
        <taxon>Araneoidea</taxon>
        <taxon>Nephilidae</taxon>
        <taxon>Trichonephila</taxon>
    </lineage>
</organism>
<comment type="caution">
    <text evidence="2">The sequence shown here is derived from an EMBL/GenBank/DDBJ whole genome shotgun (WGS) entry which is preliminary data.</text>
</comment>
<name>A0A8X6R8Z8_TRICX</name>
<dbReference type="AlphaFoldDB" id="A0A8X6R8Z8"/>
<protein>
    <submittedName>
        <fullName evidence="2">Uncharacterized protein</fullName>
    </submittedName>
</protein>
<keyword evidence="1" id="KW-0812">Transmembrane</keyword>
<evidence type="ECO:0000313" key="2">
    <source>
        <dbReference type="EMBL" id="GFX90638.1"/>
    </source>
</evidence>
<gene>
    <name evidence="2" type="ORF">TNCV_3194561</name>
</gene>
<keyword evidence="1" id="KW-1133">Transmembrane helix</keyword>
<dbReference type="Proteomes" id="UP000887159">
    <property type="component" value="Unassembled WGS sequence"/>
</dbReference>
<evidence type="ECO:0000256" key="1">
    <source>
        <dbReference type="SAM" id="Phobius"/>
    </source>
</evidence>
<keyword evidence="1" id="KW-0472">Membrane</keyword>
<accession>A0A8X6R8Z8</accession>
<sequence>MPSTVRSKVKSIISLSLNASSTSNSSISSWLKASTSGTKQLLNHSVKIAVVIQAFGLAIQCTGSCFKSLPLRARGQRDLFIKRGFNIRSPDALLQSNKVTRSLLALCPLAVFSFFAISSGNIFAAPSSAVALSLCNVATPNTNSGRRLCWTRHSHVHLAAAAQPLFDPRGIEPRQPEDEIGEML</sequence>
<dbReference type="EMBL" id="BMAU01021103">
    <property type="protein sequence ID" value="GFX90638.1"/>
    <property type="molecule type" value="Genomic_DNA"/>
</dbReference>
<keyword evidence="3" id="KW-1185">Reference proteome</keyword>